<evidence type="ECO:0000313" key="2">
    <source>
        <dbReference type="EMBL" id="SDD52411.1"/>
    </source>
</evidence>
<gene>
    <name evidence="2" type="ORF">SAMN04487894_1105</name>
</gene>
<reference evidence="3" key="1">
    <citation type="submission" date="2016-10" db="EMBL/GenBank/DDBJ databases">
        <authorList>
            <person name="Varghese N."/>
            <person name="Submissions S."/>
        </authorList>
    </citation>
    <scope>NUCLEOTIDE SEQUENCE [LARGE SCALE GENOMIC DNA]</scope>
    <source>
        <strain evidence="3">DSM 25811 / CCM 8410 / LMG 26954 / E90</strain>
    </source>
</reference>
<dbReference type="AlphaFoldDB" id="A0A1G6VFZ7"/>
<evidence type="ECO:0000313" key="3">
    <source>
        <dbReference type="Proteomes" id="UP000198757"/>
    </source>
</evidence>
<feature type="chain" id="PRO_5011489160" description="Lipoprotein" evidence="1">
    <location>
        <begin position="23"/>
        <end position="167"/>
    </location>
</feature>
<dbReference type="RefSeq" id="WP_143019820.1">
    <property type="nucleotide sequence ID" value="NZ_FMZO01000010.1"/>
</dbReference>
<sequence>MTVISKIAYGLVIFLFCLSACFDRPSDAEIDAYTDRCNASNLCREGLAFTLTGFQENEMQEVKTIIKDANGTIVKDTVQKLDTLNVSASVKPGTIFEYTLDSFYLNSIIMIEMAGKKLVLSDFHLSAKTGNNAAGGAMIYDCGLDSAMINGIRRNFYYGIVLDKKDF</sequence>
<organism evidence="2 3">
    <name type="scientific">Niabella drilacis (strain DSM 25811 / CCM 8410 / CCUG 62505 / LMG 26954 / E90)</name>
    <dbReference type="NCBI Taxonomy" id="1285928"/>
    <lineage>
        <taxon>Bacteria</taxon>
        <taxon>Pseudomonadati</taxon>
        <taxon>Bacteroidota</taxon>
        <taxon>Chitinophagia</taxon>
        <taxon>Chitinophagales</taxon>
        <taxon>Chitinophagaceae</taxon>
        <taxon>Niabella</taxon>
    </lineage>
</organism>
<proteinExistence type="predicted"/>
<evidence type="ECO:0000256" key="1">
    <source>
        <dbReference type="SAM" id="SignalP"/>
    </source>
</evidence>
<dbReference type="Proteomes" id="UP000198757">
    <property type="component" value="Unassembled WGS sequence"/>
</dbReference>
<feature type="signal peptide" evidence="1">
    <location>
        <begin position="1"/>
        <end position="22"/>
    </location>
</feature>
<protein>
    <recommendedName>
        <fullName evidence="4">Lipoprotein</fullName>
    </recommendedName>
</protein>
<dbReference type="EMBL" id="FMZO01000010">
    <property type="protein sequence ID" value="SDD52411.1"/>
    <property type="molecule type" value="Genomic_DNA"/>
</dbReference>
<keyword evidence="3" id="KW-1185">Reference proteome</keyword>
<accession>A0A1G6VFZ7</accession>
<name>A0A1G6VFZ7_NIADE</name>
<evidence type="ECO:0008006" key="4">
    <source>
        <dbReference type="Google" id="ProtNLM"/>
    </source>
</evidence>
<keyword evidence="1" id="KW-0732">Signal</keyword>